<reference evidence="1" key="1">
    <citation type="submission" date="2022-11" db="EMBL/GenBank/DDBJ databases">
        <authorList>
            <person name="Petersen C."/>
        </authorList>
    </citation>
    <scope>NUCLEOTIDE SEQUENCE</scope>
    <source>
        <strain evidence="1">IBT 21917</strain>
    </source>
</reference>
<keyword evidence="2" id="KW-1185">Reference proteome</keyword>
<dbReference type="EMBL" id="JAPQKO010000006">
    <property type="protein sequence ID" value="KAJ5156606.1"/>
    <property type="molecule type" value="Genomic_DNA"/>
</dbReference>
<organism evidence="1 2">
    <name type="scientific">Penicillium capsulatum</name>
    <dbReference type="NCBI Taxonomy" id="69766"/>
    <lineage>
        <taxon>Eukaryota</taxon>
        <taxon>Fungi</taxon>
        <taxon>Dikarya</taxon>
        <taxon>Ascomycota</taxon>
        <taxon>Pezizomycotina</taxon>
        <taxon>Eurotiomycetes</taxon>
        <taxon>Eurotiomycetidae</taxon>
        <taxon>Eurotiales</taxon>
        <taxon>Aspergillaceae</taxon>
        <taxon>Penicillium</taxon>
    </lineage>
</organism>
<proteinExistence type="predicted"/>
<reference evidence="1" key="2">
    <citation type="journal article" date="2023" name="IMA Fungus">
        <title>Comparative genomic study of the Penicillium genus elucidates a diverse pangenome and 15 lateral gene transfer events.</title>
        <authorList>
            <person name="Petersen C."/>
            <person name="Sorensen T."/>
            <person name="Nielsen M.R."/>
            <person name="Sondergaard T.E."/>
            <person name="Sorensen J.L."/>
            <person name="Fitzpatrick D.A."/>
            <person name="Frisvad J.C."/>
            <person name="Nielsen K.L."/>
        </authorList>
    </citation>
    <scope>NUCLEOTIDE SEQUENCE</scope>
    <source>
        <strain evidence="1">IBT 21917</strain>
    </source>
</reference>
<name>A0A9W9HV98_9EURO</name>
<dbReference type="Pfam" id="PF20174">
    <property type="entry name" value="DUF6540"/>
    <property type="match status" value="1"/>
</dbReference>
<dbReference type="Proteomes" id="UP001146351">
    <property type="component" value="Unassembled WGS sequence"/>
</dbReference>
<comment type="caution">
    <text evidence="1">The sequence shown here is derived from an EMBL/GenBank/DDBJ whole genome shotgun (WGS) entry which is preliminary data.</text>
</comment>
<sequence>MTPRTISLIASRNAEAQRAHFAIFVPAAASPDQGTLIQAVGAPMMGYMLEFKRNYALADSVERYTIVPVGDIDSTNIVDSTDGVKTSDSVPRGTLEVAAAQIPTPGISENFLAPVNDTTNKRCQEWTMEFIRALVGRGLLESEAIRVVQSKRDSASHGIGLQPALPRSS</sequence>
<dbReference type="AlphaFoldDB" id="A0A9W9HV98"/>
<protein>
    <submittedName>
        <fullName evidence="1">Uncharacterized protein</fullName>
    </submittedName>
</protein>
<gene>
    <name evidence="1" type="ORF">N7492_009409</name>
</gene>
<evidence type="ECO:0000313" key="2">
    <source>
        <dbReference type="Proteomes" id="UP001146351"/>
    </source>
</evidence>
<evidence type="ECO:0000313" key="1">
    <source>
        <dbReference type="EMBL" id="KAJ5156606.1"/>
    </source>
</evidence>
<dbReference type="OrthoDB" id="1658288at2759"/>
<accession>A0A9W9HV98</accession>
<dbReference type="InterPro" id="IPR046670">
    <property type="entry name" value="DUF6540"/>
</dbReference>